<keyword evidence="3" id="KW-1185">Reference proteome</keyword>
<evidence type="ECO:0000313" key="2">
    <source>
        <dbReference type="EMBL" id="GAA5154141.1"/>
    </source>
</evidence>
<evidence type="ECO:0000256" key="1">
    <source>
        <dbReference type="SAM" id="MobiDB-lite"/>
    </source>
</evidence>
<comment type="caution">
    <text evidence="2">The sequence shown here is derived from an EMBL/GenBank/DDBJ whole genome shotgun (WGS) entry which is preliminary data.</text>
</comment>
<gene>
    <name evidence="2" type="ORF">GCM10023214_08220</name>
</gene>
<organism evidence="2 3">
    <name type="scientific">Amycolatopsis dongchuanensis</name>
    <dbReference type="NCBI Taxonomy" id="1070866"/>
    <lineage>
        <taxon>Bacteria</taxon>
        <taxon>Bacillati</taxon>
        <taxon>Actinomycetota</taxon>
        <taxon>Actinomycetes</taxon>
        <taxon>Pseudonocardiales</taxon>
        <taxon>Pseudonocardiaceae</taxon>
        <taxon>Amycolatopsis</taxon>
    </lineage>
</organism>
<dbReference type="EMBL" id="BAABIB010000018">
    <property type="protein sequence ID" value="GAA5154141.1"/>
    <property type="molecule type" value="Genomic_DNA"/>
</dbReference>
<name>A0ABP9Q0M5_9PSEU</name>
<feature type="region of interest" description="Disordered" evidence="1">
    <location>
        <begin position="142"/>
        <end position="177"/>
    </location>
</feature>
<feature type="region of interest" description="Disordered" evidence="1">
    <location>
        <begin position="20"/>
        <end position="42"/>
    </location>
</feature>
<sequence length="267" mass="29491">MPRGLRERVEVCAEKTFQPVTDGERAGRGRQHGRIRGGGPCQFAEGQRVARGLVDHLLPGPRGERDGLRGQHPRRRAGVERPQRHPRRELVQTRKGVAVAGRDQQRDRLALQPPGDEGQHVQRRAVEPLRVVHDHAQRRLISQVRQQRQNREPDLPRIGPAGRGAQSDRAQQCRPLPVQQRVRRVEHRAQQLVQTGVGQPGLGLAAGRLEHPLPELPGDGDRGVQQRALAGARLPGHDEHALTAGRGPDCPGQPSQLVVAPGEHRCC</sequence>
<dbReference type="Proteomes" id="UP001500192">
    <property type="component" value="Unassembled WGS sequence"/>
</dbReference>
<feature type="region of interest" description="Disordered" evidence="1">
    <location>
        <begin position="56"/>
        <end position="122"/>
    </location>
</feature>
<proteinExistence type="predicted"/>
<feature type="compositionally biased region" description="Basic and acidic residues" evidence="1">
    <location>
        <begin position="77"/>
        <end position="92"/>
    </location>
</feature>
<reference evidence="3" key="1">
    <citation type="journal article" date="2019" name="Int. J. Syst. Evol. Microbiol.">
        <title>The Global Catalogue of Microorganisms (GCM) 10K type strain sequencing project: providing services to taxonomists for standard genome sequencing and annotation.</title>
        <authorList>
            <consortium name="The Broad Institute Genomics Platform"/>
            <consortium name="The Broad Institute Genome Sequencing Center for Infectious Disease"/>
            <person name="Wu L."/>
            <person name="Ma J."/>
        </authorList>
    </citation>
    <scope>NUCLEOTIDE SEQUENCE [LARGE SCALE GENOMIC DNA]</scope>
    <source>
        <strain evidence="3">JCM 18054</strain>
    </source>
</reference>
<evidence type="ECO:0000313" key="3">
    <source>
        <dbReference type="Proteomes" id="UP001500192"/>
    </source>
</evidence>
<protein>
    <submittedName>
        <fullName evidence="2">Uncharacterized protein</fullName>
    </submittedName>
</protein>
<accession>A0ABP9Q0M5</accession>